<gene>
    <name evidence="4" type="ORF">C5167_025478</name>
</gene>
<sequence length="615" mass="67760">MASSTQIQVKEAVYITPSSPTPSHILPLSSLDSQLFIRFTIEYLLIYNNPARTKSAADRNAFTSRIKAALSAALVPYYPLAGRVRAQQSSAAAANLEVVCKAQGAAFVEAVSDSISISEFHKAPRHSTQWRNLLSIHVADLLRGSPPLVVQLTWLADGAAAVGVGISHCLCDGIGSADFLNFFASLTTGQCRGFTDLKVKPVWDRRHLMNPVKSRRVMNRSVIAHPEFNRVQDLCGFVSRFARETLTPTSVIFDQKSLNGLKRLASSTCPQKEMKFTSFEVLSAHVWTCWAMSLGLPSTQTLRLLFSVNVRNRIKPNLPEGFYGNGFVLGCAQISVGELTDKGIGWASWLVRKAKERIGDEYVKSVVEMVSESNACPDPVGVLIVSQWSRLGLEKVDFGMGKPVHVGPVLSDSLNRSVFSHPEFNRVQYLCGFVSRFAGQSLTPTSVIFDQKSLNGLKKLTSSTCPQKEMKFTSFEVLSTHVWRCWAMSLGFPSTQTLRLLFSVNVRNRIKPNFPEEFYGNGVGELTDKGIGCASWLARKANEIIGDEYVKSVVEMVSESSVCPDSVGVLMVSQWSILGLEKVDFGMGKPVHVGPVLSNRYCLFLPVYEHKDAVK</sequence>
<dbReference type="STRING" id="3469.A0A4Y7JVE3"/>
<dbReference type="EMBL" id="CM010719">
    <property type="protein sequence ID" value="RZC63738.1"/>
    <property type="molecule type" value="Genomic_DNA"/>
</dbReference>
<dbReference type="InterPro" id="IPR050898">
    <property type="entry name" value="Plant_acyltransferase"/>
</dbReference>
<comment type="similarity">
    <text evidence="1">Belongs to the plant acyltransferase family.</text>
</comment>
<dbReference type="Proteomes" id="UP000316621">
    <property type="component" value="Chromosome 5"/>
</dbReference>
<reference evidence="4 5" key="1">
    <citation type="journal article" date="2018" name="Science">
        <title>The opium poppy genome and morphinan production.</title>
        <authorList>
            <person name="Guo L."/>
            <person name="Winzer T."/>
            <person name="Yang X."/>
            <person name="Li Y."/>
            <person name="Ning Z."/>
            <person name="He Z."/>
            <person name="Teodor R."/>
            <person name="Lu Y."/>
            <person name="Bowser T.A."/>
            <person name="Graham I.A."/>
            <person name="Ye K."/>
        </authorList>
    </citation>
    <scope>NUCLEOTIDE SEQUENCE [LARGE SCALE GENOMIC DNA]</scope>
    <source>
        <strain evidence="5">cv. HN1</strain>
        <tissue evidence="4">Leaves</tissue>
    </source>
</reference>
<dbReference type="Gramene" id="RZC63738">
    <property type="protein sequence ID" value="RZC63738"/>
    <property type="gene ID" value="C5167_025478"/>
</dbReference>
<name>A0A4Y7JVE3_PAPSO</name>
<protein>
    <submittedName>
        <fullName evidence="4">Uncharacterized protein</fullName>
    </submittedName>
</protein>
<keyword evidence="5" id="KW-1185">Reference proteome</keyword>
<dbReference type="PANTHER" id="PTHR31147">
    <property type="entry name" value="ACYL TRANSFERASE 4"/>
    <property type="match status" value="1"/>
</dbReference>
<proteinExistence type="inferred from homology"/>
<keyword evidence="2" id="KW-0808">Transferase</keyword>
<dbReference type="GO" id="GO:0016740">
    <property type="term" value="F:transferase activity"/>
    <property type="evidence" value="ECO:0007669"/>
    <property type="project" value="UniProtKB-KW"/>
</dbReference>
<keyword evidence="3" id="KW-0012">Acyltransferase</keyword>
<accession>A0A4Y7JVE3</accession>
<organism evidence="4 5">
    <name type="scientific">Papaver somniferum</name>
    <name type="common">Opium poppy</name>
    <dbReference type="NCBI Taxonomy" id="3469"/>
    <lineage>
        <taxon>Eukaryota</taxon>
        <taxon>Viridiplantae</taxon>
        <taxon>Streptophyta</taxon>
        <taxon>Embryophyta</taxon>
        <taxon>Tracheophyta</taxon>
        <taxon>Spermatophyta</taxon>
        <taxon>Magnoliopsida</taxon>
        <taxon>Ranunculales</taxon>
        <taxon>Papaveraceae</taxon>
        <taxon>Papaveroideae</taxon>
        <taxon>Papaver</taxon>
    </lineage>
</organism>
<evidence type="ECO:0000256" key="2">
    <source>
        <dbReference type="ARBA" id="ARBA00022679"/>
    </source>
</evidence>
<dbReference type="OMA" id="PDISGFM"/>
<dbReference type="Pfam" id="PF02458">
    <property type="entry name" value="Transferase"/>
    <property type="match status" value="2"/>
</dbReference>
<dbReference type="AlphaFoldDB" id="A0A4Y7JVE3"/>
<dbReference type="Gene3D" id="3.30.559.10">
    <property type="entry name" value="Chloramphenicol acetyltransferase-like domain"/>
    <property type="match status" value="3"/>
</dbReference>
<dbReference type="PANTHER" id="PTHR31147:SF1">
    <property type="entry name" value="ACYL TRANSFERASE 4"/>
    <property type="match status" value="1"/>
</dbReference>
<feature type="non-terminal residue" evidence="4">
    <location>
        <position position="615"/>
    </location>
</feature>
<evidence type="ECO:0000313" key="5">
    <source>
        <dbReference type="Proteomes" id="UP000316621"/>
    </source>
</evidence>
<evidence type="ECO:0000256" key="1">
    <source>
        <dbReference type="ARBA" id="ARBA00009861"/>
    </source>
</evidence>
<dbReference type="InterPro" id="IPR023213">
    <property type="entry name" value="CAT-like_dom_sf"/>
</dbReference>
<evidence type="ECO:0000256" key="3">
    <source>
        <dbReference type="ARBA" id="ARBA00023315"/>
    </source>
</evidence>
<evidence type="ECO:0000313" key="4">
    <source>
        <dbReference type="EMBL" id="RZC63738.1"/>
    </source>
</evidence>